<dbReference type="InterPro" id="IPR001638">
    <property type="entry name" value="Solute-binding_3/MltF_N"/>
</dbReference>
<proteinExistence type="predicted"/>
<dbReference type="RefSeq" id="WP_166659037.1">
    <property type="nucleotide sequence ID" value="NZ_SNXZ01000001.1"/>
</dbReference>
<evidence type="ECO:0000259" key="4">
    <source>
        <dbReference type="SMART" id="SM00062"/>
    </source>
</evidence>
<dbReference type="AlphaFoldDB" id="A0A4R6SMQ4"/>
<organism evidence="5 6">
    <name type="scientific">Labedaea rhizosphaerae</name>
    <dbReference type="NCBI Taxonomy" id="598644"/>
    <lineage>
        <taxon>Bacteria</taxon>
        <taxon>Bacillati</taxon>
        <taxon>Actinomycetota</taxon>
        <taxon>Actinomycetes</taxon>
        <taxon>Pseudonocardiales</taxon>
        <taxon>Pseudonocardiaceae</taxon>
        <taxon>Labedaea</taxon>
    </lineage>
</organism>
<dbReference type="CDD" id="cd01004">
    <property type="entry name" value="PBP2_MidA_like"/>
    <property type="match status" value="1"/>
</dbReference>
<dbReference type="EMBL" id="SNXZ01000001">
    <property type="protein sequence ID" value="TDQ05287.1"/>
    <property type="molecule type" value="Genomic_DNA"/>
</dbReference>
<dbReference type="SMART" id="SM00062">
    <property type="entry name" value="PBPb"/>
    <property type="match status" value="1"/>
</dbReference>
<dbReference type="Pfam" id="PF00497">
    <property type="entry name" value="SBP_bac_3"/>
    <property type="match status" value="1"/>
</dbReference>
<name>A0A4R6SMQ4_LABRH</name>
<comment type="caution">
    <text evidence="5">The sequence shown here is derived from an EMBL/GenBank/DDBJ whole genome shotgun (WGS) entry which is preliminary data.</text>
</comment>
<accession>A0A4R6SMQ4</accession>
<feature type="signal peptide" evidence="3">
    <location>
        <begin position="1"/>
        <end position="23"/>
    </location>
</feature>
<feature type="domain" description="Solute-binding protein family 3/N-terminal" evidence="4">
    <location>
        <begin position="80"/>
        <end position="315"/>
    </location>
</feature>
<evidence type="ECO:0000256" key="3">
    <source>
        <dbReference type="SAM" id="SignalP"/>
    </source>
</evidence>
<dbReference type="PROSITE" id="PS51257">
    <property type="entry name" value="PROKAR_LIPOPROTEIN"/>
    <property type="match status" value="1"/>
</dbReference>
<dbReference type="Gene3D" id="3.40.190.10">
    <property type="entry name" value="Periplasmic binding protein-like II"/>
    <property type="match status" value="2"/>
</dbReference>
<dbReference type="PANTHER" id="PTHR35936">
    <property type="entry name" value="MEMBRANE-BOUND LYTIC MUREIN TRANSGLYCOSYLASE F"/>
    <property type="match status" value="1"/>
</dbReference>
<feature type="compositionally biased region" description="Low complexity" evidence="2">
    <location>
        <begin position="37"/>
        <end position="49"/>
    </location>
</feature>
<evidence type="ECO:0000313" key="5">
    <source>
        <dbReference type="EMBL" id="TDQ05287.1"/>
    </source>
</evidence>
<dbReference type="Proteomes" id="UP000295444">
    <property type="component" value="Unassembled WGS sequence"/>
</dbReference>
<evidence type="ECO:0000256" key="2">
    <source>
        <dbReference type="SAM" id="MobiDB-lite"/>
    </source>
</evidence>
<evidence type="ECO:0000313" key="6">
    <source>
        <dbReference type="Proteomes" id="UP000295444"/>
    </source>
</evidence>
<dbReference type="PANTHER" id="PTHR35936:SF17">
    <property type="entry name" value="ARGININE-BINDING EXTRACELLULAR PROTEIN ARTP"/>
    <property type="match status" value="1"/>
</dbReference>
<keyword evidence="1 3" id="KW-0732">Signal</keyword>
<feature type="region of interest" description="Disordered" evidence="2">
    <location>
        <begin position="29"/>
        <end position="53"/>
    </location>
</feature>
<dbReference type="SUPFAM" id="SSF53850">
    <property type="entry name" value="Periplasmic binding protein-like II"/>
    <property type="match status" value="1"/>
</dbReference>
<gene>
    <name evidence="5" type="ORF">EV186_1011256</name>
</gene>
<evidence type="ECO:0000256" key="1">
    <source>
        <dbReference type="ARBA" id="ARBA00022729"/>
    </source>
</evidence>
<sequence length="327" mass="33473">MSRRARLSAIGLLCAVTAALSVACGASTDKPGAQNNPGGAAPCTPGAPVNAPPPQPLVVEPQVDAAIAAKVPSAVKSKGTLKIATDASYAPNEFIPEGSSQIVGMDVDLGQALAKKLGLKAEFVNATFDGLIAGTQSHRFDLIMSSMTDSKEREKTIDFVTYFQAGTSTMVVKCNPKGIKADTDLCGKNVGAENGTVQLDALTKEDADGSIVKICKDAGKPAPVGKGFPKQTDVNAALAANRIDAYMADTPVVDYAVKITGNAFEKVGDAEGVAPYGIGVPKDAGTFKDALADGMNALIADGTYKKILDNWGVGSGAIEKSVVNGAQ</sequence>
<protein>
    <submittedName>
        <fullName evidence="5">Polar amino acid transport system substrate-binding protein</fullName>
    </submittedName>
</protein>
<feature type="chain" id="PRO_5039050020" evidence="3">
    <location>
        <begin position="24"/>
        <end position="327"/>
    </location>
</feature>
<reference evidence="5 6" key="1">
    <citation type="submission" date="2019-03" db="EMBL/GenBank/DDBJ databases">
        <title>Genomic Encyclopedia of Type Strains, Phase IV (KMG-IV): sequencing the most valuable type-strain genomes for metagenomic binning, comparative biology and taxonomic classification.</title>
        <authorList>
            <person name="Goeker M."/>
        </authorList>
    </citation>
    <scope>NUCLEOTIDE SEQUENCE [LARGE SCALE GENOMIC DNA]</scope>
    <source>
        <strain evidence="5 6">DSM 45361</strain>
    </source>
</reference>
<keyword evidence="6" id="KW-1185">Reference proteome</keyword>